<evidence type="ECO:0000256" key="5">
    <source>
        <dbReference type="ARBA" id="ARBA00022777"/>
    </source>
</evidence>
<feature type="repeat" description="TPR" evidence="7">
    <location>
        <begin position="183"/>
        <end position="216"/>
    </location>
</feature>
<dbReference type="CDD" id="cd00082">
    <property type="entry name" value="HisKA"/>
    <property type="match status" value="1"/>
</dbReference>
<comment type="catalytic activity">
    <reaction evidence="1">
        <text>ATP + protein L-histidine = ADP + protein N-phospho-L-histidine.</text>
        <dbReference type="EC" id="2.7.13.3"/>
    </reaction>
</comment>
<dbReference type="SUPFAM" id="SSF55874">
    <property type="entry name" value="ATPase domain of HSP90 chaperone/DNA topoisomerase II/histidine kinase"/>
    <property type="match status" value="1"/>
</dbReference>
<dbReference type="PROSITE" id="PS50109">
    <property type="entry name" value="HIS_KIN"/>
    <property type="match status" value="1"/>
</dbReference>
<dbReference type="PROSITE" id="PS50005">
    <property type="entry name" value="TPR"/>
    <property type="match status" value="2"/>
</dbReference>
<dbReference type="KEGG" id="cagg:HYG79_15855"/>
<dbReference type="InterPro" id="IPR036097">
    <property type="entry name" value="HisK_dim/P_sf"/>
</dbReference>
<keyword evidence="3" id="KW-0597">Phosphoprotein</keyword>
<dbReference type="Pfam" id="PF02518">
    <property type="entry name" value="HATPase_c"/>
    <property type="match status" value="1"/>
</dbReference>
<dbReference type="InterPro" id="IPR004358">
    <property type="entry name" value="Sig_transdc_His_kin-like_C"/>
</dbReference>
<protein>
    <recommendedName>
        <fullName evidence="2">histidine kinase</fullName>
        <ecNumber evidence="2">2.7.13.3</ecNumber>
    </recommendedName>
</protein>
<name>A0A7H9AV72_9FLAO</name>
<keyword evidence="9" id="KW-1133">Transmembrane helix</keyword>
<dbReference type="InterPro" id="IPR011990">
    <property type="entry name" value="TPR-like_helical_dom_sf"/>
</dbReference>
<organism evidence="11 12">
    <name type="scientific">Costertonia aggregata</name>
    <dbReference type="NCBI Taxonomy" id="343403"/>
    <lineage>
        <taxon>Bacteria</taxon>
        <taxon>Pseudomonadati</taxon>
        <taxon>Bacteroidota</taxon>
        <taxon>Flavobacteriia</taxon>
        <taxon>Flavobacteriales</taxon>
        <taxon>Flavobacteriaceae</taxon>
        <taxon>Costertonia</taxon>
    </lineage>
</organism>
<keyword evidence="6" id="KW-0902">Two-component regulatory system</keyword>
<feature type="coiled-coil region" evidence="8">
    <location>
        <begin position="440"/>
        <end position="467"/>
    </location>
</feature>
<keyword evidence="5 11" id="KW-0418">Kinase</keyword>
<feature type="transmembrane region" description="Helical" evidence="9">
    <location>
        <begin position="414"/>
        <end position="434"/>
    </location>
</feature>
<dbReference type="InterPro" id="IPR005467">
    <property type="entry name" value="His_kinase_dom"/>
</dbReference>
<evidence type="ECO:0000256" key="2">
    <source>
        <dbReference type="ARBA" id="ARBA00012438"/>
    </source>
</evidence>
<dbReference type="SUPFAM" id="SSF47384">
    <property type="entry name" value="Homodimeric domain of signal transducing histidine kinase"/>
    <property type="match status" value="1"/>
</dbReference>
<dbReference type="Gene3D" id="3.30.565.10">
    <property type="entry name" value="Histidine kinase-like ATPase, C-terminal domain"/>
    <property type="match status" value="1"/>
</dbReference>
<dbReference type="PANTHER" id="PTHR43711">
    <property type="entry name" value="TWO-COMPONENT HISTIDINE KINASE"/>
    <property type="match status" value="1"/>
</dbReference>
<dbReference type="GO" id="GO:0000155">
    <property type="term" value="F:phosphorelay sensor kinase activity"/>
    <property type="evidence" value="ECO:0007669"/>
    <property type="project" value="InterPro"/>
</dbReference>
<dbReference type="Gene3D" id="1.10.287.130">
    <property type="match status" value="1"/>
</dbReference>
<evidence type="ECO:0000256" key="7">
    <source>
        <dbReference type="PROSITE-ProRule" id="PRU00339"/>
    </source>
</evidence>
<evidence type="ECO:0000256" key="3">
    <source>
        <dbReference type="ARBA" id="ARBA00022553"/>
    </source>
</evidence>
<gene>
    <name evidence="11" type="ORF">HYG79_15855</name>
</gene>
<evidence type="ECO:0000256" key="1">
    <source>
        <dbReference type="ARBA" id="ARBA00000085"/>
    </source>
</evidence>
<dbReference type="Pfam" id="PF13424">
    <property type="entry name" value="TPR_12"/>
    <property type="match status" value="2"/>
</dbReference>
<dbReference type="AlphaFoldDB" id="A0A7H9AV72"/>
<dbReference type="SMART" id="SM00028">
    <property type="entry name" value="TPR"/>
    <property type="match status" value="5"/>
</dbReference>
<evidence type="ECO:0000256" key="8">
    <source>
        <dbReference type="SAM" id="Coils"/>
    </source>
</evidence>
<dbReference type="FunFam" id="3.30.565.10:FF:000006">
    <property type="entry name" value="Sensor histidine kinase WalK"/>
    <property type="match status" value="1"/>
</dbReference>
<dbReference type="InterPro" id="IPR036890">
    <property type="entry name" value="HATPase_C_sf"/>
</dbReference>
<keyword evidence="4" id="KW-0808">Transferase</keyword>
<evidence type="ECO:0000313" key="12">
    <source>
        <dbReference type="Proteomes" id="UP000509302"/>
    </source>
</evidence>
<keyword evidence="8" id="KW-0175">Coiled coil</keyword>
<dbReference type="PANTHER" id="PTHR43711:SF31">
    <property type="entry name" value="HISTIDINE KINASE"/>
    <property type="match status" value="1"/>
</dbReference>
<keyword evidence="9" id="KW-0472">Membrane</keyword>
<evidence type="ECO:0000256" key="9">
    <source>
        <dbReference type="SAM" id="Phobius"/>
    </source>
</evidence>
<dbReference type="Proteomes" id="UP000509302">
    <property type="component" value="Chromosome"/>
</dbReference>
<evidence type="ECO:0000313" key="11">
    <source>
        <dbReference type="EMBL" id="QLG47306.1"/>
    </source>
</evidence>
<keyword evidence="7" id="KW-0802">TPR repeat</keyword>
<feature type="repeat" description="TPR" evidence="7">
    <location>
        <begin position="103"/>
        <end position="136"/>
    </location>
</feature>
<keyword evidence="9" id="KW-0812">Transmembrane</keyword>
<dbReference type="SMART" id="SM00388">
    <property type="entry name" value="HisKA"/>
    <property type="match status" value="1"/>
</dbReference>
<dbReference type="InterPro" id="IPR019734">
    <property type="entry name" value="TPR_rpt"/>
</dbReference>
<proteinExistence type="predicted"/>
<sequence length="697" mass="79683">MPLTKYKITYPPFSDLRKFCFLLLIALWLPLFGFGQENISKDLRAKIKAIQETPKFSLKDTSYINLLNDLAKEFRYYNPDSAFTISKNALKLSERANYKSGEILSLIEIGMHYSDNGNSKKAIENYRKALKIAKSIHNHKLIIRVQNGLAGEYAYMGDYAEALNIYLLALEKAHTVNDKLMLSILSENIAGLYLSQKDFESALEWYQKIITINEEIGDPIVMAETKSNLASLYKDMQNYDLAMFNINKSIRIFEKHDKLDWLAYSYQVKGDVYLKQSKYTWAVYWYEQCKLLHKKIDDDRAMIDLLNGMSKAQLGKQNDSLSKIYALEGYAISKKIKALEGQKECSKTLYEIEKRSGNYDEALTFHEIYQDLSEILSKGEAQKSLSMLKTKMDYEKQKEDLIASNKQELAKQQGYINAALLILAVFMITTFLVYRSTKIQKKLNKELKSKRDTLKKRETELRDMNETKDKLFSIIGHDLRGPVGALQGLLKLFKNGEIEETEFMKFMPKLSDDIDHISFTLNNLLSWGQSQMNGTVTRPALVALENLVSENINLLNEIAENKSIKLISKVQENTLAWSDSNQIDIVIRNLISNALKFTPKNGMVTIEAQEQNDCWIVSIRDTGVGMQKEIQEKIFSSNSNITTYGTNNEKGTGLGLSLCKEMVENNGGKIWLDSIPRKGSTFYFSVPKSTKKYNKAG</sequence>
<dbReference type="Gene3D" id="1.25.40.10">
    <property type="entry name" value="Tetratricopeptide repeat domain"/>
    <property type="match status" value="2"/>
</dbReference>
<reference evidence="11 12" key="1">
    <citation type="journal article" date="2006" name="Int. J. Syst. Evol. Microbiol.">
        <title>Costertonia aggregata gen. nov., sp. nov., a mesophilic marine bacterium of the family Flavobacteriaceae, isolated from a mature biofilm.</title>
        <authorList>
            <person name="Kwon K.K."/>
            <person name="Lee Y.K."/>
            <person name="Lee H.K."/>
        </authorList>
    </citation>
    <scope>NUCLEOTIDE SEQUENCE [LARGE SCALE GENOMIC DNA]</scope>
    <source>
        <strain evidence="11 12">KCCM 42265</strain>
    </source>
</reference>
<dbReference type="PRINTS" id="PR00344">
    <property type="entry name" value="BCTRLSENSOR"/>
</dbReference>
<dbReference type="EMBL" id="CP058595">
    <property type="protein sequence ID" value="QLG47306.1"/>
    <property type="molecule type" value="Genomic_DNA"/>
</dbReference>
<keyword evidence="12" id="KW-1185">Reference proteome</keyword>
<dbReference type="InterPro" id="IPR050736">
    <property type="entry name" value="Sensor_HK_Regulatory"/>
</dbReference>
<dbReference type="InterPro" id="IPR003594">
    <property type="entry name" value="HATPase_dom"/>
</dbReference>
<dbReference type="EC" id="2.7.13.3" evidence="2"/>
<dbReference type="SUPFAM" id="SSF48452">
    <property type="entry name" value="TPR-like"/>
    <property type="match status" value="2"/>
</dbReference>
<accession>A0A7H9AV72</accession>
<dbReference type="SMART" id="SM00387">
    <property type="entry name" value="HATPase_c"/>
    <property type="match status" value="1"/>
</dbReference>
<dbReference type="InterPro" id="IPR003661">
    <property type="entry name" value="HisK_dim/P_dom"/>
</dbReference>
<evidence type="ECO:0000259" key="10">
    <source>
        <dbReference type="PROSITE" id="PS50109"/>
    </source>
</evidence>
<feature type="domain" description="Histidine kinase" evidence="10">
    <location>
        <begin position="474"/>
        <end position="690"/>
    </location>
</feature>
<evidence type="ECO:0000256" key="4">
    <source>
        <dbReference type="ARBA" id="ARBA00022679"/>
    </source>
</evidence>
<evidence type="ECO:0000256" key="6">
    <source>
        <dbReference type="ARBA" id="ARBA00023012"/>
    </source>
</evidence>